<dbReference type="Proteomes" id="UP000250140">
    <property type="component" value="Unassembled WGS sequence"/>
</dbReference>
<feature type="non-terminal residue" evidence="1">
    <location>
        <position position="83"/>
    </location>
</feature>
<evidence type="ECO:0000313" key="1">
    <source>
        <dbReference type="EMBL" id="OCL11138.1"/>
    </source>
</evidence>
<protein>
    <submittedName>
        <fullName evidence="1">Uncharacterized protein</fullName>
    </submittedName>
</protein>
<reference evidence="1 2" key="1">
    <citation type="journal article" date="2016" name="Nat. Commun.">
        <title>Ectomycorrhizal ecology is imprinted in the genome of the dominant symbiotic fungus Cenococcum geophilum.</title>
        <authorList>
            <consortium name="DOE Joint Genome Institute"/>
            <person name="Peter M."/>
            <person name="Kohler A."/>
            <person name="Ohm R.A."/>
            <person name="Kuo A."/>
            <person name="Krutzmann J."/>
            <person name="Morin E."/>
            <person name="Arend M."/>
            <person name="Barry K.W."/>
            <person name="Binder M."/>
            <person name="Choi C."/>
            <person name="Clum A."/>
            <person name="Copeland A."/>
            <person name="Grisel N."/>
            <person name="Haridas S."/>
            <person name="Kipfer T."/>
            <person name="LaButti K."/>
            <person name="Lindquist E."/>
            <person name="Lipzen A."/>
            <person name="Maire R."/>
            <person name="Meier B."/>
            <person name="Mihaltcheva S."/>
            <person name="Molinier V."/>
            <person name="Murat C."/>
            <person name="Poggeler S."/>
            <person name="Quandt C.A."/>
            <person name="Sperisen C."/>
            <person name="Tritt A."/>
            <person name="Tisserant E."/>
            <person name="Crous P.W."/>
            <person name="Henrissat B."/>
            <person name="Nehls U."/>
            <person name="Egli S."/>
            <person name="Spatafora J.W."/>
            <person name="Grigoriev I.V."/>
            <person name="Martin F.M."/>
        </authorList>
    </citation>
    <scope>NUCLEOTIDE SEQUENCE [LARGE SCALE GENOMIC DNA]</scope>
    <source>
        <strain evidence="1 2">CBS 207.34</strain>
    </source>
</reference>
<organism evidence="1 2">
    <name type="scientific">Glonium stellatum</name>
    <dbReference type="NCBI Taxonomy" id="574774"/>
    <lineage>
        <taxon>Eukaryota</taxon>
        <taxon>Fungi</taxon>
        <taxon>Dikarya</taxon>
        <taxon>Ascomycota</taxon>
        <taxon>Pezizomycotina</taxon>
        <taxon>Dothideomycetes</taxon>
        <taxon>Pleosporomycetidae</taxon>
        <taxon>Gloniales</taxon>
        <taxon>Gloniaceae</taxon>
        <taxon>Glonium</taxon>
    </lineage>
</organism>
<dbReference type="AlphaFoldDB" id="A0A8E2F6D9"/>
<dbReference type="PANTHER" id="PTHR33112">
    <property type="entry name" value="DOMAIN PROTEIN, PUTATIVE-RELATED"/>
    <property type="match status" value="1"/>
</dbReference>
<dbReference type="EMBL" id="KV749111">
    <property type="protein sequence ID" value="OCL11138.1"/>
    <property type="molecule type" value="Genomic_DNA"/>
</dbReference>
<dbReference type="PANTHER" id="PTHR33112:SF16">
    <property type="entry name" value="HETEROKARYON INCOMPATIBILITY DOMAIN-CONTAINING PROTEIN"/>
    <property type="match status" value="1"/>
</dbReference>
<keyword evidence="2" id="KW-1185">Reference proteome</keyword>
<sequence length="83" mass="9508">WYELIASYSGRQLSWEKDKLPAISGLAARVAKSLQSSYCAGLWWDDVATGLLWRRPPGSRLERTRKWRSPTFSWASVDGKVSY</sequence>
<name>A0A8E2F6D9_9PEZI</name>
<proteinExistence type="predicted"/>
<accession>A0A8E2F6D9</accession>
<dbReference type="OrthoDB" id="3486565at2759"/>
<gene>
    <name evidence="1" type="ORF">AOQ84DRAFT_268592</name>
</gene>
<feature type="non-terminal residue" evidence="1">
    <location>
        <position position="1"/>
    </location>
</feature>
<evidence type="ECO:0000313" key="2">
    <source>
        <dbReference type="Proteomes" id="UP000250140"/>
    </source>
</evidence>